<dbReference type="NCBIfam" id="TIGR04183">
    <property type="entry name" value="Por_Secre_tail"/>
    <property type="match status" value="1"/>
</dbReference>
<organism evidence="16 17">
    <name type="scientific">Hymenobacter glacieicola</name>
    <dbReference type="NCBI Taxonomy" id="1562124"/>
    <lineage>
        <taxon>Bacteria</taxon>
        <taxon>Pseudomonadati</taxon>
        <taxon>Bacteroidota</taxon>
        <taxon>Cytophagia</taxon>
        <taxon>Cytophagales</taxon>
        <taxon>Hymenobacteraceae</taxon>
        <taxon>Hymenobacter</taxon>
    </lineage>
</organism>
<dbReference type="Gene3D" id="3.10.170.10">
    <property type="match status" value="1"/>
</dbReference>
<evidence type="ECO:0000259" key="14">
    <source>
        <dbReference type="Pfam" id="PF07504"/>
    </source>
</evidence>
<keyword evidence="10" id="KW-0482">Metalloprotease</keyword>
<dbReference type="InterPro" id="IPR050371">
    <property type="entry name" value="Fungal_virulence_M36"/>
</dbReference>
<proteinExistence type="inferred from homology"/>
<dbReference type="RefSeq" id="WP_188555880.1">
    <property type="nucleotide sequence ID" value="NZ_BMGS01000001.1"/>
</dbReference>
<dbReference type="Gene3D" id="1.10.390.10">
    <property type="entry name" value="Neutral Protease Domain 2"/>
    <property type="match status" value="1"/>
</dbReference>
<dbReference type="Pfam" id="PF02128">
    <property type="entry name" value="Peptidase_M36"/>
    <property type="match status" value="1"/>
</dbReference>
<dbReference type="InterPro" id="IPR001842">
    <property type="entry name" value="Peptidase_M36"/>
</dbReference>
<keyword evidence="6" id="KW-0479">Metal-binding</keyword>
<evidence type="ECO:0000313" key="17">
    <source>
        <dbReference type="Proteomes" id="UP000601361"/>
    </source>
</evidence>
<dbReference type="InterPro" id="IPR003137">
    <property type="entry name" value="PA_domain"/>
</dbReference>
<evidence type="ECO:0000256" key="4">
    <source>
        <dbReference type="ARBA" id="ARBA00022525"/>
    </source>
</evidence>
<dbReference type="CDD" id="cd09596">
    <property type="entry name" value="M36"/>
    <property type="match status" value="1"/>
</dbReference>
<dbReference type="PANTHER" id="PTHR33478">
    <property type="entry name" value="EXTRACELLULAR METALLOPROTEINASE MEP"/>
    <property type="match status" value="1"/>
</dbReference>
<dbReference type="SUPFAM" id="SSF55486">
    <property type="entry name" value="Metalloproteases ('zincins'), catalytic domain"/>
    <property type="match status" value="1"/>
</dbReference>
<dbReference type="InterPro" id="IPR011096">
    <property type="entry name" value="FTP_domain"/>
</dbReference>
<dbReference type="InterPro" id="IPR027268">
    <property type="entry name" value="Peptidase_M4/M1_CTD_sf"/>
</dbReference>
<evidence type="ECO:0000313" key="16">
    <source>
        <dbReference type="EMBL" id="GGG28129.1"/>
    </source>
</evidence>
<feature type="domain" description="FTP" evidence="14">
    <location>
        <begin position="58"/>
        <end position="105"/>
    </location>
</feature>
<feature type="chain" id="PRO_5047049437" evidence="12">
    <location>
        <begin position="27"/>
        <end position="892"/>
    </location>
</feature>
<comment type="cofactor">
    <cofactor evidence="1">
        <name>Zn(2+)</name>
        <dbReference type="ChEBI" id="CHEBI:29105"/>
    </cofactor>
</comment>
<evidence type="ECO:0000256" key="10">
    <source>
        <dbReference type="ARBA" id="ARBA00023049"/>
    </source>
</evidence>
<evidence type="ECO:0000259" key="15">
    <source>
        <dbReference type="Pfam" id="PF18962"/>
    </source>
</evidence>
<dbReference type="Gene3D" id="3.50.30.30">
    <property type="match status" value="1"/>
</dbReference>
<keyword evidence="17" id="KW-1185">Reference proteome</keyword>
<keyword evidence="11" id="KW-0865">Zymogen</keyword>
<accession>A0ABQ1WEZ5</accession>
<keyword evidence="5" id="KW-0645">Protease</keyword>
<dbReference type="SUPFAM" id="SSF52025">
    <property type="entry name" value="PA domain"/>
    <property type="match status" value="1"/>
</dbReference>
<evidence type="ECO:0000256" key="5">
    <source>
        <dbReference type="ARBA" id="ARBA00022670"/>
    </source>
</evidence>
<evidence type="ECO:0000256" key="6">
    <source>
        <dbReference type="ARBA" id="ARBA00022723"/>
    </source>
</evidence>
<keyword evidence="8" id="KW-0378">Hydrolase</keyword>
<dbReference type="EMBL" id="BMGS01000001">
    <property type="protein sequence ID" value="GGG28129.1"/>
    <property type="molecule type" value="Genomic_DNA"/>
</dbReference>
<dbReference type="Pfam" id="PF02225">
    <property type="entry name" value="PA"/>
    <property type="match status" value="1"/>
</dbReference>
<evidence type="ECO:0000256" key="1">
    <source>
        <dbReference type="ARBA" id="ARBA00001947"/>
    </source>
</evidence>
<evidence type="ECO:0000256" key="7">
    <source>
        <dbReference type="ARBA" id="ARBA00022729"/>
    </source>
</evidence>
<dbReference type="Pfam" id="PF18962">
    <property type="entry name" value="Por_Secre_tail"/>
    <property type="match status" value="1"/>
</dbReference>
<dbReference type="InterPro" id="IPR046450">
    <property type="entry name" value="PA_dom_sf"/>
</dbReference>
<comment type="caution">
    <text evidence="16">The sequence shown here is derived from an EMBL/GenBank/DDBJ whole genome shotgun (WGS) entry which is preliminary data.</text>
</comment>
<reference evidence="17" key="1">
    <citation type="journal article" date="2019" name="Int. J. Syst. Evol. Microbiol.">
        <title>The Global Catalogue of Microorganisms (GCM) 10K type strain sequencing project: providing services to taxonomists for standard genome sequencing and annotation.</title>
        <authorList>
            <consortium name="The Broad Institute Genomics Platform"/>
            <consortium name="The Broad Institute Genome Sequencing Center for Infectious Disease"/>
            <person name="Wu L."/>
            <person name="Ma J."/>
        </authorList>
    </citation>
    <scope>NUCLEOTIDE SEQUENCE [LARGE SCALE GENOMIC DNA]</scope>
    <source>
        <strain evidence="17">CGMCC 1.12990</strain>
    </source>
</reference>
<sequence length="892" mass="93749">MKSTFTPTVRVLATAALLAVPGLAMAQSAALLDQARNALQARTSALGLKKTDVSDPAITSSFTDDYNGLTHVYLRQRYQGVEIYNAVADVHLNAAGQVASLHSTFVANAAAQARPATPGLTAEQAVAAAARALNLAAPQNLRVTKAGTAAAGTEFSTGGISLEPIPVKLMYLPMPTGELRLVWDVTIYPRDARNYWSVRVDASSGALLDQHDLVIREPFTMTALTAPLALASTPTPAAPTAARPTAGNSYNVWPITVESPNHGARQVVTDPADPAVSPYGWHDVDGKPGADSLRTAGNNVYAYEDRNNRNNSTTELWRGGYAPKGGANQIFDAAFNSAVTAAPTANLDAAIINLFYWSNLMHDVMARKGFTEASGNFQAFNYSGQGRGNDAVFAEAQDGIIASPPDLNNANFATPADGRNPRMQMYLWDRTVALASVTAPASLAGPIDATEAAFTPKLSKTGPISGNLVLVNDGTTAPTLGCSPLTNAAAVNGNIALIDRGTCNFTVKIQQAQVAGAKMAVIVNNNPEQAPYTFGAATDTAGMRIPAIMVSTADGARFKTALAAGTTVSLNVTGTTTYYRDGDFDNGIIAHEYGHGISNRLTGGAATATCLRNAEQMGEGWSDFFGLWMTTKPTDVGTTGRGIGTYASFESITGPGIRPTRYSTDMAINPSTYNYVGKTVGNTAYTASHPIGYVWASALWDLNWALIAKYGYNADLRGTTGGNNIALQLVIDGLKLQPCAPGFIDGRNAILKADSVNNKAANSAIIWQVFARRGMGFGASQGSSGSLTDQTVSFALPAVLSSRQQLSEKLLELYPNPANSQVVVRTQVSSAAPVQVELVSLLGQRVSVQQVSAARLQQEGALINTADVAGGVYIVRLTTSEGTITKKVVVQH</sequence>
<dbReference type="Proteomes" id="UP000601361">
    <property type="component" value="Unassembled WGS sequence"/>
</dbReference>
<feature type="signal peptide" evidence="12">
    <location>
        <begin position="1"/>
        <end position="26"/>
    </location>
</feature>
<feature type="domain" description="PA" evidence="13">
    <location>
        <begin position="465"/>
        <end position="557"/>
    </location>
</feature>
<keyword evidence="7 12" id="KW-0732">Signal</keyword>
<dbReference type="NCBIfam" id="NF038113">
    <property type="entry name" value="T9SSA_dep_M36"/>
    <property type="match status" value="1"/>
</dbReference>
<dbReference type="CDD" id="cd04818">
    <property type="entry name" value="PA_subtilisin_1"/>
    <property type="match status" value="1"/>
</dbReference>
<dbReference type="Gene3D" id="3.10.450.490">
    <property type="match status" value="1"/>
</dbReference>
<evidence type="ECO:0000256" key="11">
    <source>
        <dbReference type="ARBA" id="ARBA00023145"/>
    </source>
</evidence>
<dbReference type="PANTHER" id="PTHR33478:SF1">
    <property type="entry name" value="EXTRACELLULAR METALLOPROTEINASE MEP"/>
    <property type="match status" value="1"/>
</dbReference>
<gene>
    <name evidence="16" type="ORF">GCM10011378_01170</name>
</gene>
<dbReference type="InterPro" id="IPR026444">
    <property type="entry name" value="Secre_tail"/>
</dbReference>
<evidence type="ECO:0000256" key="12">
    <source>
        <dbReference type="SAM" id="SignalP"/>
    </source>
</evidence>
<evidence type="ECO:0000256" key="9">
    <source>
        <dbReference type="ARBA" id="ARBA00022833"/>
    </source>
</evidence>
<dbReference type="Pfam" id="PF07504">
    <property type="entry name" value="FTP"/>
    <property type="match status" value="1"/>
</dbReference>
<comment type="similarity">
    <text evidence="3">Belongs to the peptidase M36 family.</text>
</comment>
<keyword evidence="4" id="KW-0964">Secreted</keyword>
<comment type="subcellular location">
    <subcellularLocation>
        <location evidence="2">Secreted</location>
    </subcellularLocation>
</comment>
<name>A0ABQ1WEZ5_9BACT</name>
<evidence type="ECO:0000256" key="8">
    <source>
        <dbReference type="ARBA" id="ARBA00022801"/>
    </source>
</evidence>
<evidence type="ECO:0000256" key="2">
    <source>
        <dbReference type="ARBA" id="ARBA00004613"/>
    </source>
</evidence>
<protein>
    <submittedName>
        <fullName evidence="16">Peptidase M36</fullName>
    </submittedName>
</protein>
<feature type="domain" description="Secretion system C-terminal sorting" evidence="15">
    <location>
        <begin position="813"/>
        <end position="890"/>
    </location>
</feature>
<evidence type="ECO:0000256" key="3">
    <source>
        <dbReference type="ARBA" id="ARBA00006006"/>
    </source>
</evidence>
<keyword evidence="9" id="KW-0862">Zinc</keyword>
<evidence type="ECO:0000259" key="13">
    <source>
        <dbReference type="Pfam" id="PF02225"/>
    </source>
</evidence>